<dbReference type="GO" id="GO:0016020">
    <property type="term" value="C:membrane"/>
    <property type="evidence" value="ECO:0007669"/>
    <property type="project" value="UniProtKB-SubCell"/>
</dbReference>
<protein>
    <recommendedName>
        <fullName evidence="6">Phosphate transporter</fullName>
    </recommendedName>
</protein>
<dbReference type="Pfam" id="PF01384">
    <property type="entry name" value="PHO4"/>
    <property type="match status" value="2"/>
</dbReference>
<feature type="transmembrane region" description="Helical" evidence="6">
    <location>
        <begin position="135"/>
        <end position="158"/>
    </location>
</feature>
<keyword evidence="6" id="KW-0592">Phosphate transport</keyword>
<evidence type="ECO:0000256" key="1">
    <source>
        <dbReference type="ARBA" id="ARBA00004141"/>
    </source>
</evidence>
<dbReference type="PANTHER" id="PTHR11101">
    <property type="entry name" value="PHOSPHATE TRANSPORTER"/>
    <property type="match status" value="1"/>
</dbReference>
<evidence type="ECO:0000256" key="3">
    <source>
        <dbReference type="ARBA" id="ARBA00022692"/>
    </source>
</evidence>
<proteinExistence type="inferred from homology"/>
<evidence type="ECO:0000256" key="7">
    <source>
        <dbReference type="SAM" id="MobiDB-lite"/>
    </source>
</evidence>
<name>A0A1V3WJF2_MYCKA</name>
<feature type="transmembrane region" description="Helical" evidence="6">
    <location>
        <begin position="6"/>
        <end position="24"/>
    </location>
</feature>
<evidence type="ECO:0000256" key="5">
    <source>
        <dbReference type="ARBA" id="ARBA00023136"/>
    </source>
</evidence>
<feature type="transmembrane region" description="Helical" evidence="6">
    <location>
        <begin position="45"/>
        <end position="68"/>
    </location>
</feature>
<feature type="transmembrane region" description="Helical" evidence="6">
    <location>
        <begin position="332"/>
        <end position="354"/>
    </location>
</feature>
<dbReference type="PANTHER" id="PTHR11101:SF54">
    <property type="entry name" value="LOW-AFFINITY INORGANIC PHOSPHATE TRANSPORTER-RELATED"/>
    <property type="match status" value="1"/>
</dbReference>
<evidence type="ECO:0000313" key="8">
    <source>
        <dbReference type="EMBL" id="OOK67103.1"/>
    </source>
</evidence>
<keyword evidence="2 6" id="KW-0813">Transport</keyword>
<evidence type="ECO:0000256" key="4">
    <source>
        <dbReference type="ARBA" id="ARBA00022989"/>
    </source>
</evidence>
<accession>A0A1V3WJF2</accession>
<gene>
    <name evidence="8" type="ORF">BZL29_7299</name>
</gene>
<evidence type="ECO:0000256" key="6">
    <source>
        <dbReference type="RuleBase" id="RU363058"/>
    </source>
</evidence>
<feature type="transmembrane region" description="Helical" evidence="6">
    <location>
        <begin position="107"/>
        <end position="129"/>
    </location>
</feature>
<keyword evidence="3 6" id="KW-0812">Transmembrane</keyword>
<feature type="transmembrane region" description="Helical" evidence="6">
    <location>
        <begin position="308"/>
        <end position="326"/>
    </location>
</feature>
<dbReference type="STRING" id="1768.B1T50_18835"/>
<dbReference type="GO" id="GO:0005315">
    <property type="term" value="F:phosphate transmembrane transporter activity"/>
    <property type="evidence" value="ECO:0007669"/>
    <property type="project" value="InterPro"/>
</dbReference>
<evidence type="ECO:0000313" key="9">
    <source>
        <dbReference type="Proteomes" id="UP000188532"/>
    </source>
</evidence>
<dbReference type="GO" id="GO:0035435">
    <property type="term" value="P:phosphate ion transmembrane transport"/>
    <property type="evidence" value="ECO:0007669"/>
    <property type="project" value="TreeGrafter"/>
</dbReference>
<feature type="region of interest" description="Disordered" evidence="7">
    <location>
        <begin position="379"/>
        <end position="419"/>
    </location>
</feature>
<feature type="transmembrane region" description="Helical" evidence="6">
    <location>
        <begin position="74"/>
        <end position="95"/>
    </location>
</feature>
<comment type="subcellular location">
    <subcellularLocation>
        <location evidence="1 6">Membrane</location>
        <topology evidence="1 6">Multi-pass membrane protein</topology>
    </subcellularLocation>
</comment>
<dbReference type="InterPro" id="IPR001204">
    <property type="entry name" value="Phos_transporter"/>
</dbReference>
<keyword evidence="4 6" id="KW-1133">Transmembrane helix</keyword>
<comment type="similarity">
    <text evidence="6">Belongs to the inorganic phosphate transporter (PiT) (TC 2.A.20) family.</text>
</comment>
<keyword evidence="5 6" id="KW-0472">Membrane</keyword>
<evidence type="ECO:0000256" key="2">
    <source>
        <dbReference type="ARBA" id="ARBA00022448"/>
    </source>
</evidence>
<dbReference type="AlphaFoldDB" id="A0A1V3WJF2"/>
<sequence length="518" mass="53508">MSLDLFLLIIVVITALAFDFTNGFHDTGNAMATSIASGALAPKTAVILSAVLNLVGAFLSTAVAATIAKGLIDANLVTLELVFAGLVGGIVWNLLTWLLGIPSSSSHALIGGIVGATIAAVGGHGVIWSGVVSKVLVPAVVAALLATFVAAAGTWLVYRVIRGLPGKRTESGFRHGQIGSASLVSLAHGTNDAQKTMGVIFLALMSYGAVSKTATMPPLWVIVSCAVAMAGGTYLGGWRIIRTLGKGLVEIKPPQGMAAESSSAAVILLSAHFGYALSTTQVATGSVLGSGVGKPGAEVRWGVAGRMVAAWLITLPLAGLVGAITYELVHVIGGYPGAFVGFGLVCLVAVGIWLQSRKARVDHTNVNADWEGSLTAGLDAAGKPAARPPSPPAPHRRRHRHRHRKPMVSSRSSAPATHSRRVTLHEPLVQLRGHGEDPDIQLAAGRRAAGAVRTRVRLQAAGAGAIGDHTAPRRPVLVALGWAIFGLVLAVVVIGVLYIARDFIAHHIGWHLLGAKRA</sequence>
<feature type="transmembrane region" description="Helical" evidence="6">
    <location>
        <begin position="220"/>
        <end position="241"/>
    </location>
</feature>
<feature type="transmembrane region" description="Helical" evidence="6">
    <location>
        <begin position="476"/>
        <end position="500"/>
    </location>
</feature>
<organism evidence="8 9">
    <name type="scientific">Mycobacterium kansasii</name>
    <dbReference type="NCBI Taxonomy" id="1768"/>
    <lineage>
        <taxon>Bacteria</taxon>
        <taxon>Bacillati</taxon>
        <taxon>Actinomycetota</taxon>
        <taxon>Actinomycetes</taxon>
        <taxon>Mycobacteriales</taxon>
        <taxon>Mycobacteriaceae</taxon>
        <taxon>Mycobacterium</taxon>
    </lineage>
</organism>
<reference evidence="8 9" key="1">
    <citation type="submission" date="2017-02" db="EMBL/GenBank/DDBJ databases">
        <title>Complete genome sequences of Mycobacterium kansasii strains isolated from rhesus macaques.</title>
        <authorList>
            <person name="Panda A."/>
            <person name="Nagaraj S."/>
            <person name="Zhao X."/>
            <person name="Tettelin H."/>
            <person name="Detolla L.J."/>
        </authorList>
    </citation>
    <scope>NUCLEOTIDE SEQUENCE [LARGE SCALE GENOMIC DNA]</scope>
    <source>
        <strain evidence="8 9">11-3469</strain>
    </source>
</reference>
<dbReference type="EMBL" id="MVBN01000009">
    <property type="protein sequence ID" value="OOK67103.1"/>
    <property type="molecule type" value="Genomic_DNA"/>
</dbReference>
<dbReference type="Proteomes" id="UP000188532">
    <property type="component" value="Unassembled WGS sequence"/>
</dbReference>
<comment type="caution">
    <text evidence="8">The sequence shown here is derived from an EMBL/GenBank/DDBJ whole genome shotgun (WGS) entry which is preliminary data.</text>
</comment>
<feature type="compositionally biased region" description="Basic residues" evidence="7">
    <location>
        <begin position="394"/>
        <end position="406"/>
    </location>
</feature>